<evidence type="ECO:0000313" key="8">
    <source>
        <dbReference type="Proteomes" id="UP000075880"/>
    </source>
</evidence>
<dbReference type="CDD" id="cd00190">
    <property type="entry name" value="Tryp_SPc"/>
    <property type="match status" value="1"/>
</dbReference>
<dbReference type="InterPro" id="IPR043504">
    <property type="entry name" value="Peptidase_S1_PA_chymotrypsin"/>
</dbReference>
<dbReference type="SUPFAM" id="SSF50494">
    <property type="entry name" value="Trypsin-like serine proteases"/>
    <property type="match status" value="1"/>
</dbReference>
<dbReference type="PROSITE" id="PS00134">
    <property type="entry name" value="TRYPSIN_HIS"/>
    <property type="match status" value="1"/>
</dbReference>
<dbReference type="PANTHER" id="PTHR24276:SF96">
    <property type="entry name" value="PEPTIDASE S1 DOMAIN-CONTAINING PROTEIN"/>
    <property type="match status" value="1"/>
</dbReference>
<evidence type="ECO:0000256" key="5">
    <source>
        <dbReference type="ARBA" id="ARBA00024195"/>
    </source>
</evidence>
<keyword evidence="8" id="KW-1185">Reference proteome</keyword>
<keyword evidence="2" id="KW-0378">Hydrolase</keyword>
<evidence type="ECO:0000256" key="2">
    <source>
        <dbReference type="ARBA" id="ARBA00022801"/>
    </source>
</evidence>
<evidence type="ECO:0000259" key="6">
    <source>
        <dbReference type="PROSITE" id="PS50240"/>
    </source>
</evidence>
<organism evidence="7 8">
    <name type="scientific">Anopheles atroparvus</name>
    <name type="common">European mosquito</name>
    <dbReference type="NCBI Taxonomy" id="41427"/>
    <lineage>
        <taxon>Eukaryota</taxon>
        <taxon>Metazoa</taxon>
        <taxon>Ecdysozoa</taxon>
        <taxon>Arthropoda</taxon>
        <taxon>Hexapoda</taxon>
        <taxon>Insecta</taxon>
        <taxon>Pterygota</taxon>
        <taxon>Neoptera</taxon>
        <taxon>Endopterygota</taxon>
        <taxon>Diptera</taxon>
        <taxon>Nematocera</taxon>
        <taxon>Culicoidea</taxon>
        <taxon>Culicidae</taxon>
        <taxon>Anophelinae</taxon>
        <taxon>Anopheles</taxon>
    </lineage>
</organism>
<dbReference type="EnsemblMetazoa" id="ENSAATROPT016016">
    <property type="protein sequence ID" value="ENSAATROPP014067"/>
    <property type="gene ID" value="ENSAATROPG013108"/>
</dbReference>
<protein>
    <recommendedName>
        <fullName evidence="6">Peptidase S1 domain-containing protein</fullName>
    </recommendedName>
</protein>
<name>A0AAG5DRV4_ANOAO</name>
<sequence length="222" mass="24083">MDNPLQVWTFDEFVGVASVISEKVALSAAHCFNETDPSKYHLLGGTAMLNGTDGVQFNIDKLIKHPGFDAATKNYDIAVIRIVESFLELPNVAFIPLQNTFISSTSTRDCSVLGWGSTVNGTVSDTLQSTAMQIRPQLNCVNTWDFLTAVGTNGSITPQMFCAESEASDVCRGDSGGGLICNGRLAGLLAWDEDECNGRGPTFFTRVSNYEIRKFIRDHAGV</sequence>
<evidence type="ECO:0000313" key="7">
    <source>
        <dbReference type="EnsemblMetazoa" id="ENSAATROPP014067"/>
    </source>
</evidence>
<dbReference type="Proteomes" id="UP000075880">
    <property type="component" value="Unassembled WGS sequence"/>
</dbReference>
<dbReference type="GO" id="GO:0006508">
    <property type="term" value="P:proteolysis"/>
    <property type="evidence" value="ECO:0007669"/>
    <property type="project" value="UniProtKB-KW"/>
</dbReference>
<dbReference type="PRINTS" id="PR00722">
    <property type="entry name" value="CHYMOTRYPSIN"/>
</dbReference>
<dbReference type="Gene3D" id="2.40.10.10">
    <property type="entry name" value="Trypsin-like serine proteases"/>
    <property type="match status" value="1"/>
</dbReference>
<evidence type="ECO:0000256" key="1">
    <source>
        <dbReference type="ARBA" id="ARBA00022670"/>
    </source>
</evidence>
<dbReference type="PANTHER" id="PTHR24276">
    <property type="entry name" value="POLYSERASE-RELATED"/>
    <property type="match status" value="1"/>
</dbReference>
<keyword evidence="3" id="KW-0720">Serine protease</keyword>
<keyword evidence="4" id="KW-1015">Disulfide bond</keyword>
<dbReference type="GO" id="GO:0004252">
    <property type="term" value="F:serine-type endopeptidase activity"/>
    <property type="evidence" value="ECO:0007669"/>
    <property type="project" value="InterPro"/>
</dbReference>
<dbReference type="PROSITE" id="PS50240">
    <property type="entry name" value="TRYPSIN_DOM"/>
    <property type="match status" value="1"/>
</dbReference>
<keyword evidence="1" id="KW-0645">Protease</keyword>
<dbReference type="InterPro" id="IPR001314">
    <property type="entry name" value="Peptidase_S1A"/>
</dbReference>
<dbReference type="InterPro" id="IPR009003">
    <property type="entry name" value="Peptidase_S1_PA"/>
</dbReference>
<dbReference type="InterPro" id="IPR001254">
    <property type="entry name" value="Trypsin_dom"/>
</dbReference>
<comment type="similarity">
    <text evidence="5">Belongs to the peptidase S1 family. CLIP subfamily.</text>
</comment>
<dbReference type="InterPro" id="IPR050430">
    <property type="entry name" value="Peptidase_S1"/>
</dbReference>
<evidence type="ECO:0000256" key="3">
    <source>
        <dbReference type="ARBA" id="ARBA00022825"/>
    </source>
</evidence>
<accession>A0AAG5DRV4</accession>
<reference evidence="7" key="1">
    <citation type="submission" date="2024-04" db="UniProtKB">
        <authorList>
            <consortium name="EnsemblMetazoa"/>
        </authorList>
    </citation>
    <scope>IDENTIFICATION</scope>
    <source>
        <strain evidence="7">EBRO</strain>
    </source>
</reference>
<dbReference type="SMART" id="SM00020">
    <property type="entry name" value="Tryp_SPc"/>
    <property type="match status" value="1"/>
</dbReference>
<dbReference type="InterPro" id="IPR018114">
    <property type="entry name" value="TRYPSIN_HIS"/>
</dbReference>
<dbReference type="Pfam" id="PF00089">
    <property type="entry name" value="Trypsin"/>
    <property type="match status" value="1"/>
</dbReference>
<dbReference type="AlphaFoldDB" id="A0AAG5DRV4"/>
<evidence type="ECO:0000256" key="4">
    <source>
        <dbReference type="ARBA" id="ARBA00023157"/>
    </source>
</evidence>
<feature type="domain" description="Peptidase S1" evidence="6">
    <location>
        <begin position="1"/>
        <end position="221"/>
    </location>
</feature>
<proteinExistence type="inferred from homology"/>